<feature type="compositionally biased region" description="Basic and acidic residues" evidence="1">
    <location>
        <begin position="142"/>
        <end position="152"/>
    </location>
</feature>
<dbReference type="Pfam" id="PF15862">
    <property type="entry name" value="Coilin_N"/>
    <property type="match status" value="1"/>
</dbReference>
<evidence type="ECO:0000313" key="4">
    <source>
        <dbReference type="EMBL" id="KYO31022.1"/>
    </source>
</evidence>
<dbReference type="Pfam" id="PF23086">
    <property type="entry name" value="Tudor_Coilin"/>
    <property type="match status" value="1"/>
</dbReference>
<dbReference type="GO" id="GO:0000387">
    <property type="term" value="P:spliceosomal snRNP assembly"/>
    <property type="evidence" value="ECO:0007669"/>
    <property type="project" value="TreeGrafter"/>
</dbReference>
<dbReference type="AlphaFoldDB" id="A0A151N2M8"/>
<evidence type="ECO:0000259" key="2">
    <source>
        <dbReference type="Pfam" id="PF15862"/>
    </source>
</evidence>
<feature type="region of interest" description="Disordered" evidence="1">
    <location>
        <begin position="407"/>
        <end position="435"/>
    </location>
</feature>
<dbReference type="GO" id="GO:0030620">
    <property type="term" value="F:U2 snRNA binding"/>
    <property type="evidence" value="ECO:0007669"/>
    <property type="project" value="TreeGrafter"/>
</dbReference>
<dbReference type="GO" id="GO:0030619">
    <property type="term" value="F:U1 snRNA binding"/>
    <property type="evidence" value="ECO:0007669"/>
    <property type="project" value="TreeGrafter"/>
</dbReference>
<evidence type="ECO:0000313" key="5">
    <source>
        <dbReference type="Proteomes" id="UP000050525"/>
    </source>
</evidence>
<reference evidence="4 5" key="1">
    <citation type="journal article" date="2012" name="Genome Biol.">
        <title>Sequencing three crocodilian genomes to illuminate the evolution of archosaurs and amniotes.</title>
        <authorList>
            <person name="St John J.A."/>
            <person name="Braun E.L."/>
            <person name="Isberg S.R."/>
            <person name="Miles L.G."/>
            <person name="Chong A.Y."/>
            <person name="Gongora J."/>
            <person name="Dalzell P."/>
            <person name="Moran C."/>
            <person name="Bed'hom B."/>
            <person name="Abzhanov A."/>
            <person name="Burgess S.C."/>
            <person name="Cooksey A.M."/>
            <person name="Castoe T.A."/>
            <person name="Crawford N.G."/>
            <person name="Densmore L.D."/>
            <person name="Drew J.C."/>
            <person name="Edwards S.V."/>
            <person name="Faircloth B.C."/>
            <person name="Fujita M.K."/>
            <person name="Greenwold M.J."/>
            <person name="Hoffmann F.G."/>
            <person name="Howard J.M."/>
            <person name="Iguchi T."/>
            <person name="Janes D.E."/>
            <person name="Khan S.Y."/>
            <person name="Kohno S."/>
            <person name="de Koning A.J."/>
            <person name="Lance S.L."/>
            <person name="McCarthy F.M."/>
            <person name="McCormack J.E."/>
            <person name="Merchant M.E."/>
            <person name="Peterson D.G."/>
            <person name="Pollock D.D."/>
            <person name="Pourmand N."/>
            <person name="Raney B.J."/>
            <person name="Roessler K.A."/>
            <person name="Sanford J.R."/>
            <person name="Sawyer R.H."/>
            <person name="Schmidt C.J."/>
            <person name="Triplett E.W."/>
            <person name="Tuberville T.D."/>
            <person name="Venegas-Anaya M."/>
            <person name="Howard J.T."/>
            <person name="Jarvis E.D."/>
            <person name="Guillette L.J.Jr."/>
            <person name="Glenn T.C."/>
            <person name="Green R.E."/>
            <person name="Ray D.A."/>
        </authorList>
    </citation>
    <scope>NUCLEOTIDE SEQUENCE [LARGE SCALE GENOMIC DNA]</scope>
    <source>
        <strain evidence="4">KSC_2009_1</strain>
    </source>
</reference>
<dbReference type="InterPro" id="IPR031722">
    <property type="entry name" value="Coilin_N"/>
</dbReference>
<dbReference type="Proteomes" id="UP000050525">
    <property type="component" value="Unassembled WGS sequence"/>
</dbReference>
<dbReference type="PANTHER" id="PTHR15197:SF0">
    <property type="entry name" value="COILIN"/>
    <property type="match status" value="1"/>
</dbReference>
<dbReference type="STRING" id="8496.A0A151N2M8"/>
<feature type="domain" description="Coilin N-terminal" evidence="2">
    <location>
        <begin position="10"/>
        <end position="171"/>
    </location>
</feature>
<protein>
    <submittedName>
        <fullName evidence="4">Coilin</fullName>
    </submittedName>
</protein>
<dbReference type="CTD" id="8161"/>
<evidence type="ECO:0000256" key="1">
    <source>
        <dbReference type="SAM" id="MobiDB-lite"/>
    </source>
</evidence>
<organism evidence="4 5">
    <name type="scientific">Alligator mississippiensis</name>
    <name type="common">American alligator</name>
    <dbReference type="NCBI Taxonomy" id="8496"/>
    <lineage>
        <taxon>Eukaryota</taxon>
        <taxon>Metazoa</taxon>
        <taxon>Chordata</taxon>
        <taxon>Craniata</taxon>
        <taxon>Vertebrata</taxon>
        <taxon>Euteleostomi</taxon>
        <taxon>Archelosauria</taxon>
        <taxon>Archosauria</taxon>
        <taxon>Crocodylia</taxon>
        <taxon>Alligatoridae</taxon>
        <taxon>Alligatorinae</taxon>
        <taxon>Alligator</taxon>
    </lineage>
</organism>
<dbReference type="PANTHER" id="PTHR15197">
    <property type="entry name" value="COILIN P80"/>
    <property type="match status" value="1"/>
</dbReference>
<dbReference type="InterPro" id="IPR024822">
    <property type="entry name" value="Coilin"/>
</dbReference>
<feature type="compositionally biased region" description="Polar residues" evidence="1">
    <location>
        <begin position="231"/>
        <end position="245"/>
    </location>
</feature>
<feature type="compositionally biased region" description="Polar residues" evidence="1">
    <location>
        <begin position="407"/>
        <end position="418"/>
    </location>
</feature>
<comment type="caution">
    <text evidence="4">The sequence shown here is derived from an EMBL/GenBank/DDBJ whole genome shotgun (WGS) entry which is preliminary data.</text>
</comment>
<gene>
    <name evidence="4" type="primary">COIL</name>
    <name evidence="4" type="ORF">Y1Q_0016399</name>
</gene>
<dbReference type="OrthoDB" id="74813at2759"/>
<proteinExistence type="predicted"/>
<dbReference type="eggNOG" id="ENOG502QVWV">
    <property type="taxonomic scope" value="Eukaryota"/>
</dbReference>
<dbReference type="InterPro" id="IPR056398">
    <property type="entry name" value="Tudor_Coilin"/>
</dbReference>
<feature type="compositionally biased region" description="Basic and acidic residues" evidence="1">
    <location>
        <begin position="174"/>
        <end position="186"/>
    </location>
</feature>
<accession>A0A151N2M8</accession>
<name>A0A151N2M8_ALLMI</name>
<feature type="region of interest" description="Disordered" evidence="1">
    <location>
        <begin position="116"/>
        <end position="380"/>
    </location>
</feature>
<feature type="domain" description="Coilin tudor" evidence="3">
    <location>
        <begin position="491"/>
        <end position="586"/>
    </location>
</feature>
<dbReference type="GeneID" id="102570736"/>
<dbReference type="EMBL" id="AKHW03004113">
    <property type="protein sequence ID" value="KYO31022.1"/>
    <property type="molecule type" value="Genomic_DNA"/>
</dbReference>
<sequence length="612" mass="67774">MAAPVGAGAVRLRLHFDFPPPRSPECARCWLLLEPGQARLVTDLASLVRDKFGFSRRARISLFLDGALLPPTESARLVRDNDCLRVKLEEVTAEGYNEVSNGFVYSSRKVRKRHRQKLEEEGEEESTSEDDRPTRKKMTTKRSSEHAACKDENTEDVGNYPKKSKNRKKKKELNRKDGRAECKDSTTDQSKTHKKSERKKELETKKNAKQKTTKATATKSDLGRLNHSIPLCQSKNSTVKNAMQSSKEREGTSDSDSSSLSSDTDSDTDAKQDKFSHKSTVATQHKDKSQVAASSAAKTVATSKVTAKSKEKNSPKIAVSKKAKSPSSSSESDSSTEEEQSNNSKKKSPPNNNSTTVENDVAETPKAKTSLAESKSSDSDTFVIKKPNAIVGLNNSFRKNGANWSQISIQGPATSPSSFGRGRGRGEDNYFWRGSRGRGYRGGFRGRGRGRGENSSFFYNYSNESQKQQQLNEVVTNTSAIIQNPVEIPKRDYSVLPLLAAPPQIGEKIAFKCLELTENYTPEVSDYKEGKIVSWNAESRQIEIEILSSSSNKSVKEPGKFDLVYQSADGAETIEYAVSQETKVTESWDALIEPRLIVESSSTELSTEKEKN</sequence>
<dbReference type="KEGG" id="amj:102570736"/>
<dbReference type="RefSeq" id="XP_006271290.2">
    <property type="nucleotide sequence ID" value="XM_006271228.4"/>
</dbReference>
<keyword evidence="5" id="KW-1185">Reference proteome</keyword>
<feature type="compositionally biased region" description="Low complexity" evidence="1">
    <location>
        <begin position="254"/>
        <end position="263"/>
    </location>
</feature>
<evidence type="ECO:0000259" key="3">
    <source>
        <dbReference type="Pfam" id="PF23086"/>
    </source>
</evidence>
<feature type="compositionally biased region" description="Low complexity" evidence="1">
    <location>
        <begin position="290"/>
        <end position="306"/>
    </location>
</feature>
<feature type="compositionally biased region" description="Basic residues" evidence="1">
    <location>
        <begin position="162"/>
        <end position="173"/>
    </location>
</feature>
<dbReference type="GO" id="GO:0015030">
    <property type="term" value="C:Cajal body"/>
    <property type="evidence" value="ECO:0007669"/>
    <property type="project" value="TreeGrafter"/>
</dbReference>